<dbReference type="Pfam" id="PF01551">
    <property type="entry name" value="Peptidase_M23"/>
    <property type="match status" value="1"/>
</dbReference>
<dbReference type="GO" id="GO:0004222">
    <property type="term" value="F:metalloendopeptidase activity"/>
    <property type="evidence" value="ECO:0007669"/>
    <property type="project" value="TreeGrafter"/>
</dbReference>
<sequence>MRKFLNIINTVKWLGFIGILGNILNIPILQLFNLFFLLFFVDILVKPKFYLQSFMQLIGIPIIHIKNKFNMPSLNNYTLKSNYVLPFKGEWTVINGGVYKELSHSWSMGSQRYAYDFLMMDEEGKTYRGDFNKAESYYCYGKDIIAPEDGTIVYIYDKCKDSKIYGNGKIDSFVKDIRGNTIVTKHNDQEYSLVAHIMPNSIQVKKGQSVKKGDTIAKCGNSGNSTEPHIHFQIMNGKNFFTSAGLPIAFENIMIEEKDYYNQLDHRPIPTINNDTDSNGLEGNKKYIRRGQNVKNNAYS</sequence>
<keyword evidence="1" id="KW-1133">Transmembrane helix</keyword>
<keyword evidence="1" id="KW-0812">Transmembrane</keyword>
<dbReference type="InterPro" id="IPR016047">
    <property type="entry name" value="M23ase_b-sheet_dom"/>
</dbReference>
<dbReference type="PANTHER" id="PTHR21666:SF270">
    <property type="entry name" value="MUREIN HYDROLASE ACTIVATOR ENVC"/>
    <property type="match status" value="1"/>
</dbReference>
<dbReference type="InterPro" id="IPR011055">
    <property type="entry name" value="Dup_hybrid_motif"/>
</dbReference>
<protein>
    <submittedName>
        <fullName evidence="3">Peptidase M23-like protein</fullName>
    </submittedName>
</protein>
<gene>
    <name evidence="3" type="ORF">EDC19_0591</name>
</gene>
<evidence type="ECO:0000256" key="1">
    <source>
        <dbReference type="SAM" id="Phobius"/>
    </source>
</evidence>
<reference evidence="3 4" key="1">
    <citation type="submission" date="2019-03" db="EMBL/GenBank/DDBJ databases">
        <title>Genomic Encyclopedia of Type Strains, Phase IV (KMG-IV): sequencing the most valuable type-strain genomes for metagenomic binning, comparative biology and taxonomic classification.</title>
        <authorList>
            <person name="Goeker M."/>
        </authorList>
    </citation>
    <scope>NUCLEOTIDE SEQUENCE [LARGE SCALE GENOMIC DNA]</scope>
    <source>
        <strain evidence="3 4">DSM 24176</strain>
    </source>
</reference>
<accession>A0A4R1N6B8</accession>
<dbReference type="OrthoDB" id="9809488at2"/>
<proteinExistence type="predicted"/>
<evidence type="ECO:0000313" key="3">
    <source>
        <dbReference type="EMBL" id="TCK98173.1"/>
    </source>
</evidence>
<dbReference type="PANTHER" id="PTHR21666">
    <property type="entry name" value="PEPTIDASE-RELATED"/>
    <property type="match status" value="1"/>
</dbReference>
<dbReference type="AlphaFoldDB" id="A0A4R1N6B8"/>
<dbReference type="RefSeq" id="WP_132280278.1">
    <property type="nucleotide sequence ID" value="NZ_SMGQ01000011.1"/>
</dbReference>
<dbReference type="EMBL" id="SMGQ01000011">
    <property type="protein sequence ID" value="TCK98173.1"/>
    <property type="molecule type" value="Genomic_DNA"/>
</dbReference>
<organism evidence="3 4">
    <name type="scientific">Natranaerovirga hydrolytica</name>
    <dbReference type="NCBI Taxonomy" id="680378"/>
    <lineage>
        <taxon>Bacteria</taxon>
        <taxon>Bacillati</taxon>
        <taxon>Bacillota</taxon>
        <taxon>Clostridia</taxon>
        <taxon>Lachnospirales</taxon>
        <taxon>Natranaerovirgaceae</taxon>
        <taxon>Natranaerovirga</taxon>
    </lineage>
</organism>
<comment type="caution">
    <text evidence="3">The sequence shown here is derived from an EMBL/GenBank/DDBJ whole genome shotgun (WGS) entry which is preliminary data.</text>
</comment>
<evidence type="ECO:0000313" key="4">
    <source>
        <dbReference type="Proteomes" id="UP000294545"/>
    </source>
</evidence>
<feature type="transmembrane region" description="Helical" evidence="1">
    <location>
        <begin position="12"/>
        <end position="37"/>
    </location>
</feature>
<name>A0A4R1N6B8_9FIRM</name>
<dbReference type="CDD" id="cd12797">
    <property type="entry name" value="M23_peptidase"/>
    <property type="match status" value="1"/>
</dbReference>
<dbReference type="Gene3D" id="2.70.70.10">
    <property type="entry name" value="Glucose Permease (Domain IIA)"/>
    <property type="match status" value="1"/>
</dbReference>
<evidence type="ECO:0000259" key="2">
    <source>
        <dbReference type="Pfam" id="PF01551"/>
    </source>
</evidence>
<dbReference type="InterPro" id="IPR050570">
    <property type="entry name" value="Cell_wall_metabolism_enzyme"/>
</dbReference>
<keyword evidence="1" id="KW-0472">Membrane</keyword>
<feature type="domain" description="M23ase beta-sheet core" evidence="2">
    <location>
        <begin position="140"/>
        <end position="238"/>
    </location>
</feature>
<dbReference type="SUPFAM" id="SSF51261">
    <property type="entry name" value="Duplicated hybrid motif"/>
    <property type="match status" value="1"/>
</dbReference>
<dbReference type="Proteomes" id="UP000294545">
    <property type="component" value="Unassembled WGS sequence"/>
</dbReference>
<keyword evidence="4" id="KW-1185">Reference proteome</keyword>